<protein>
    <submittedName>
        <fullName evidence="1">DUF1259 domain-containing protein</fullName>
    </submittedName>
</protein>
<dbReference type="Proteomes" id="UP001527882">
    <property type="component" value="Unassembled WGS sequence"/>
</dbReference>
<keyword evidence="2" id="KW-1185">Reference proteome</keyword>
<proteinExistence type="predicted"/>
<dbReference type="RefSeq" id="WP_269885602.1">
    <property type="nucleotide sequence ID" value="NZ_JAQAGZ010000031.1"/>
</dbReference>
<accession>A0ABT4QJL1</accession>
<dbReference type="Pfam" id="PF07485">
    <property type="entry name" value="DUF1529"/>
    <property type="match status" value="2"/>
</dbReference>
<evidence type="ECO:0000313" key="2">
    <source>
        <dbReference type="Proteomes" id="UP001527882"/>
    </source>
</evidence>
<reference evidence="1 2" key="1">
    <citation type="submission" date="2022-12" db="EMBL/GenBank/DDBJ databases">
        <title>Draft genome sequence of Paenibacillus sp. dW9.</title>
        <authorList>
            <person name="Choi E.-W."/>
            <person name="Kim D.-U."/>
        </authorList>
    </citation>
    <scope>NUCLEOTIDE SEQUENCE [LARGE SCALE GENOMIC DNA]</scope>
    <source>
        <strain evidence="2">dW9</strain>
    </source>
</reference>
<gene>
    <name evidence="1" type="ORF">O9H85_32905</name>
</gene>
<dbReference type="InterPro" id="IPR011094">
    <property type="entry name" value="Uncharacterised_LppY/LpqO"/>
</dbReference>
<name>A0ABT4QJL1_9BACL</name>
<dbReference type="EMBL" id="JAQAGZ010000031">
    <property type="protein sequence ID" value="MCZ8517068.1"/>
    <property type="molecule type" value="Genomic_DNA"/>
</dbReference>
<organism evidence="1 2">
    <name type="scientific">Paenibacillus gyeongsangnamensis</name>
    <dbReference type="NCBI Taxonomy" id="3388067"/>
    <lineage>
        <taxon>Bacteria</taxon>
        <taxon>Bacillati</taxon>
        <taxon>Bacillota</taxon>
        <taxon>Bacilli</taxon>
        <taxon>Bacillales</taxon>
        <taxon>Paenibacillaceae</taxon>
        <taxon>Paenibacillus</taxon>
    </lineage>
</organism>
<comment type="caution">
    <text evidence="1">The sequence shown here is derived from an EMBL/GenBank/DDBJ whole genome shotgun (WGS) entry which is preliminary data.</text>
</comment>
<evidence type="ECO:0000313" key="1">
    <source>
        <dbReference type="EMBL" id="MCZ8517068.1"/>
    </source>
</evidence>
<sequence>MKKITLVFLLITAVFLQPLNWPADKIFAEERGIEKQPVWKKLEQIFNRKGTIQNDVFKVTFPRTDLKVKVGEVMIEPGLALTGWLAFKPHGNETMMMGDLVLLETEVPKVISKLSSSGIEITALHNHLINEMPRVMYLHVAGHGESTKLADNVEAALAKSGTPLTQPTGVQQPSSFDWSKVEAIMGQKGHRSGNLLQFSISRAEPITENHMVIPPSMGVASPINFQAVGKMAAITGDFVLLANEVNPVIRALTEHGITVTAIHNHMLVESPRLFFMHFWGYDDPEKLARGLKAALDKTNHSKKN</sequence>